<dbReference type="PANTHER" id="PTHR37984:SF5">
    <property type="entry name" value="PROTEIN NYNRIN-LIKE"/>
    <property type="match status" value="1"/>
</dbReference>
<protein>
    <submittedName>
        <fullName evidence="3">Transposon Tf2-6 polyprotein</fullName>
    </submittedName>
</protein>
<dbReference type="STRING" id="50429.A0A2B4SKF3"/>
<dbReference type="Gene3D" id="3.30.70.270">
    <property type="match status" value="2"/>
</dbReference>
<dbReference type="Proteomes" id="UP000225706">
    <property type="component" value="Unassembled WGS sequence"/>
</dbReference>
<dbReference type="PANTHER" id="PTHR37984">
    <property type="entry name" value="PROTEIN CBG26694"/>
    <property type="match status" value="1"/>
</dbReference>
<dbReference type="EMBL" id="LSMT01000074">
    <property type="protein sequence ID" value="PFX28905.1"/>
    <property type="molecule type" value="Genomic_DNA"/>
</dbReference>
<reference evidence="4" key="1">
    <citation type="journal article" date="2017" name="bioRxiv">
        <title>Comparative analysis of the genomes of Stylophora pistillata and Acropora digitifera provides evidence for extensive differences between species of corals.</title>
        <authorList>
            <person name="Voolstra C.R."/>
            <person name="Li Y."/>
            <person name="Liew Y.J."/>
            <person name="Baumgarten S."/>
            <person name="Zoccola D."/>
            <person name="Flot J.-F."/>
            <person name="Tambutte S."/>
            <person name="Allemand D."/>
            <person name="Aranda M."/>
        </authorList>
    </citation>
    <scope>NUCLEOTIDE SEQUENCE [LARGE SCALE GENOMIC DNA]</scope>
</reference>
<evidence type="ECO:0000313" key="4">
    <source>
        <dbReference type="Proteomes" id="UP000225706"/>
    </source>
</evidence>
<dbReference type="OrthoDB" id="5989205at2759"/>
<dbReference type="InterPro" id="IPR050951">
    <property type="entry name" value="Retrovirus_Pol_polyprotein"/>
</dbReference>
<feature type="domain" description="Reverse transcriptase" evidence="2">
    <location>
        <begin position="201"/>
        <end position="249"/>
    </location>
</feature>
<feature type="coiled-coil region" evidence="1">
    <location>
        <begin position="207"/>
        <end position="234"/>
    </location>
</feature>
<dbReference type="FunFam" id="3.30.70.270:FF:000026">
    <property type="entry name" value="Transposon Ty3-G Gag-Pol polyprotein"/>
    <property type="match status" value="1"/>
</dbReference>
<dbReference type="Gene3D" id="3.10.10.10">
    <property type="entry name" value="HIV Type 1 Reverse Transcriptase, subunit A, domain 1"/>
    <property type="match status" value="1"/>
</dbReference>
<name>A0A2B4SKF3_STYPI</name>
<dbReference type="SUPFAM" id="SSF56672">
    <property type="entry name" value="DNA/RNA polymerases"/>
    <property type="match status" value="1"/>
</dbReference>
<evidence type="ECO:0000256" key="1">
    <source>
        <dbReference type="SAM" id="Coils"/>
    </source>
</evidence>
<proteinExistence type="predicted"/>
<organism evidence="3 4">
    <name type="scientific">Stylophora pistillata</name>
    <name type="common">Smooth cauliflower coral</name>
    <dbReference type="NCBI Taxonomy" id="50429"/>
    <lineage>
        <taxon>Eukaryota</taxon>
        <taxon>Metazoa</taxon>
        <taxon>Cnidaria</taxon>
        <taxon>Anthozoa</taxon>
        <taxon>Hexacorallia</taxon>
        <taxon>Scleractinia</taxon>
        <taxon>Astrocoeniina</taxon>
        <taxon>Pocilloporidae</taxon>
        <taxon>Stylophora</taxon>
    </lineage>
</organism>
<keyword evidence="4" id="KW-1185">Reference proteome</keyword>
<dbReference type="InterPro" id="IPR000477">
    <property type="entry name" value="RT_dom"/>
</dbReference>
<dbReference type="AlphaFoldDB" id="A0A2B4SKF3"/>
<dbReference type="InterPro" id="IPR043128">
    <property type="entry name" value="Rev_trsase/Diguanyl_cyclase"/>
</dbReference>
<keyword evidence="1" id="KW-0175">Coiled coil</keyword>
<dbReference type="InterPro" id="IPR043502">
    <property type="entry name" value="DNA/RNA_pol_sf"/>
</dbReference>
<evidence type="ECO:0000313" key="3">
    <source>
        <dbReference type="EMBL" id="PFX28905.1"/>
    </source>
</evidence>
<evidence type="ECO:0000259" key="2">
    <source>
        <dbReference type="Pfam" id="PF00078"/>
    </source>
</evidence>
<sequence>MMIDSGASVNLLDETTFQRINSHGSGSLQAVLTKIYSYGSKVPLPTLGILTATVKSSNASASAQLIVVKGENGNLLSYHTAKKLGLIAVSLDTATVTERNKDDPESLKEEFKSLLGGIGKVLNKQVKLHIDPDVTPRQQPHRRIPFHVRDDVEKELERLEKLDIIEKVEGPTPWISPIVVVPNKSGEVRICVDMRCKNISDDIIVFGKDQEEHNKNLRGVLQRLKENNLRLNKDKCAFSKTEIKFYGHIFSSVDVRPDPKKVKAIHEAQPPQNHSELKSFLGKVKYVSRFIPNYATITTPLRLLTRQDTPWKWEQEEQNALDKLKEALVGHQVMSYFDPRKKTEICRYESNWSWWTVSTRRQNSWLCESCFE</sequence>
<accession>A0A2B4SKF3</accession>
<gene>
    <name evidence="3" type="primary">Tf2-6</name>
    <name evidence="3" type="ORF">AWC38_SpisGene6344</name>
</gene>
<dbReference type="Pfam" id="PF00078">
    <property type="entry name" value="RVT_1"/>
    <property type="match status" value="1"/>
</dbReference>
<comment type="caution">
    <text evidence="3">The sequence shown here is derived from an EMBL/GenBank/DDBJ whole genome shotgun (WGS) entry which is preliminary data.</text>
</comment>